<name>A0A897THB5_9BROM</name>
<protein>
    <recommendedName>
        <fullName evidence="2">Movement protein</fullName>
    </recommendedName>
    <alternativeName>
        <fullName evidence="7">Protein 3A</fullName>
    </alternativeName>
</protein>
<dbReference type="EMBL" id="MW579755">
    <property type="protein sequence ID" value="QSG73632.1"/>
    <property type="molecule type" value="Genomic_RNA"/>
</dbReference>
<evidence type="ECO:0000256" key="7">
    <source>
        <dbReference type="ARBA" id="ARBA00032603"/>
    </source>
</evidence>
<evidence type="ECO:0000256" key="3">
    <source>
        <dbReference type="ARBA" id="ARBA00022448"/>
    </source>
</evidence>
<evidence type="ECO:0000313" key="10">
    <source>
        <dbReference type="Proteomes" id="UP001246493"/>
    </source>
</evidence>
<comment type="subcellular location">
    <subcellularLocation>
        <location evidence="1">Host cell junction</location>
        <location evidence="1">Host plasmodesma</location>
    </subcellularLocation>
</comment>
<dbReference type="Pfam" id="PF01573">
    <property type="entry name" value="Bromo_MP"/>
    <property type="match status" value="1"/>
</dbReference>
<comment type="function">
    <text evidence="6">Transports viral genome to neighboring plant cells directly through plasmosdesmata, without any budding. The movement protein allows efficient cell to cell propagation, by bypassing the host cell wall barrier. Acts by forming a tubular structure at the host plasmodesmata, enlarging it enough to allow free passage of virion capsids.</text>
</comment>
<sequence length="300" mass="32788">MALTPTYRALTFSADDESSLEKSVSDALSGCVELNMGLRRCAAFPATNTEAFLCELTTKETKTILGKFADKVRGRVFVDHAVIHMMYIPVILSTTHAVAELKIRNMATGDELYGGTKVNLNEAFILTMTWPRSLFADAVHAHKGLYLGGTVNCATSVPKGCNIGMWYPMWSEKVSNKQLYQNTTNIVNTKALETFTRTMISSDREMRSLLRSRASIDIAAKTAEKPVLCSSHVNLLDQHTSGVDFTVKQVQPIEVSSEQKGSSDDVGINLLEPKMVPLEHATVSSEREKPPDAGGNLLGA</sequence>
<dbReference type="GO" id="GO:0044219">
    <property type="term" value="C:host cell plasmodesma"/>
    <property type="evidence" value="ECO:0007669"/>
    <property type="project" value="UniProtKB-SubCell"/>
</dbReference>
<organism evidence="9 10">
    <name type="scientific">Prunus virus I</name>
    <dbReference type="NCBI Taxonomy" id="2815473"/>
    <lineage>
        <taxon>Viruses</taxon>
        <taxon>Riboviria</taxon>
        <taxon>Orthornavirae</taxon>
        <taxon>Kitrinoviricota</taxon>
        <taxon>Alsuviricetes</taxon>
        <taxon>Martellivirales</taxon>
        <taxon>Bromoviridae</taxon>
        <taxon>Ilarvirus</taxon>
    </lineage>
</organism>
<proteinExistence type="predicted"/>
<dbReference type="Proteomes" id="UP001246493">
    <property type="component" value="Genome"/>
</dbReference>
<evidence type="ECO:0000256" key="6">
    <source>
        <dbReference type="ARBA" id="ARBA00025275"/>
    </source>
</evidence>
<evidence type="ECO:0000256" key="8">
    <source>
        <dbReference type="SAM" id="MobiDB-lite"/>
    </source>
</evidence>
<dbReference type="GO" id="GO:0046740">
    <property type="term" value="P:transport of virus in host, cell to cell"/>
    <property type="evidence" value="ECO:0007669"/>
    <property type="project" value="UniProtKB-KW"/>
</dbReference>
<keyword evidence="3" id="KW-0813">Transport</keyword>
<accession>A0A897THB5</accession>
<evidence type="ECO:0000256" key="4">
    <source>
        <dbReference type="ARBA" id="ARBA00023031"/>
    </source>
</evidence>
<keyword evidence="4" id="KW-0916">Viral movement protein</keyword>
<evidence type="ECO:0000256" key="2">
    <source>
        <dbReference type="ARBA" id="ARBA00014660"/>
    </source>
</evidence>
<keyword evidence="5" id="KW-1031">Host cell junction</keyword>
<feature type="region of interest" description="Disordered" evidence="8">
    <location>
        <begin position="277"/>
        <end position="300"/>
    </location>
</feature>
<evidence type="ECO:0000313" key="9">
    <source>
        <dbReference type="EMBL" id="QSG73632.1"/>
    </source>
</evidence>
<evidence type="ECO:0000256" key="5">
    <source>
        <dbReference type="ARBA" id="ARBA00023081"/>
    </source>
</evidence>
<keyword evidence="10" id="KW-1185">Reference proteome</keyword>
<evidence type="ECO:0000256" key="1">
    <source>
        <dbReference type="ARBA" id="ARBA00004621"/>
    </source>
</evidence>
<dbReference type="InterPro" id="IPR002538">
    <property type="entry name" value="Bromo_MP"/>
</dbReference>
<reference evidence="9 10" key="1">
    <citation type="submission" date="2021-02" db="EMBL/GenBank/DDBJ databases">
        <title>Identification and molecular characterization of a novel ilarvirus infecting sweet cherry.</title>
        <authorList>
            <person name="Orfanidou C.G."/>
            <person name="Xing F."/>
            <person name="Zhou J."/>
            <person name="Li S.F."/>
            <person name="Katis N.I."/>
            <person name="Maliogka V.I."/>
        </authorList>
    </citation>
    <scope>NUCLEOTIDE SEQUENCE [LARGE SCALE GENOMIC DNA]</scope>
    <source>
        <strain evidence="9">C18</strain>
    </source>
</reference>